<keyword evidence="8" id="KW-1185">Reference proteome</keyword>
<evidence type="ECO:0000256" key="5">
    <source>
        <dbReference type="SAM" id="MobiDB-lite"/>
    </source>
</evidence>
<dbReference type="PROSITE" id="PS50865">
    <property type="entry name" value="ZF_MYND_2"/>
    <property type="match status" value="1"/>
</dbReference>
<name>A0A8H6VRF7_9AGAR</name>
<dbReference type="Pfam" id="PF01753">
    <property type="entry name" value="zf-MYND"/>
    <property type="match status" value="1"/>
</dbReference>
<dbReference type="InterPro" id="IPR002893">
    <property type="entry name" value="Znf_MYND"/>
</dbReference>
<dbReference type="OrthoDB" id="341421at2759"/>
<dbReference type="RefSeq" id="XP_037213277.1">
    <property type="nucleotide sequence ID" value="XM_037370276.1"/>
</dbReference>
<feature type="compositionally biased region" description="Basic and acidic residues" evidence="5">
    <location>
        <begin position="54"/>
        <end position="70"/>
    </location>
</feature>
<accession>A0A8H6VRF7</accession>
<dbReference type="AlphaFoldDB" id="A0A8H6VRF7"/>
<evidence type="ECO:0000256" key="2">
    <source>
        <dbReference type="ARBA" id="ARBA00022771"/>
    </source>
</evidence>
<dbReference type="EMBL" id="JACAZF010000017">
    <property type="protein sequence ID" value="KAF7289246.1"/>
    <property type="molecule type" value="Genomic_DNA"/>
</dbReference>
<sequence>MIPRYSNKLVEECCSPSCNKTKTEYGGKLRACAACAVGGKGMTVYCSTQCQKSDWPRHKPECKQRREEKSALPPDASKAIEDIVIWDRRHRKKLIAAAISALDLCHYPENADDYVFIVLLFETPGAKQILRDTKTEGNPREYQRIGQERAKEVGGPAAFSFQIVEFAPHANSWNTFQTPMWPKELHGYRAAGFLTTNWHEVLLASCAFPPVPIPENESLYRRWHVNLKALKGWRDLHMEEIQSAAIDALSLAENPLGGRQQILLLYLRSTGISHVSQLVHVVDAFVYDLEVVDVMFRGLDMLQAIKSVVNGRPDTDVRGAADPAPCVVCQLIDPVDSIAKAPAFTVRVELTEERLSRSRAYGWKERLIEGLGAGDVRPNLIGMDPAMNAIFMC</sequence>
<reference evidence="7" key="1">
    <citation type="submission" date="2020-05" db="EMBL/GenBank/DDBJ databases">
        <title>Mycena genomes resolve the evolution of fungal bioluminescence.</title>
        <authorList>
            <person name="Tsai I.J."/>
        </authorList>
    </citation>
    <scope>NUCLEOTIDE SEQUENCE</scope>
    <source>
        <strain evidence="7">171206Taipei</strain>
    </source>
</reference>
<evidence type="ECO:0000256" key="1">
    <source>
        <dbReference type="ARBA" id="ARBA00022723"/>
    </source>
</evidence>
<keyword evidence="1" id="KW-0479">Metal-binding</keyword>
<dbReference type="GeneID" id="59352792"/>
<comment type="caution">
    <text evidence="7">The sequence shown here is derived from an EMBL/GenBank/DDBJ whole genome shotgun (WGS) entry which is preliminary data.</text>
</comment>
<evidence type="ECO:0000256" key="3">
    <source>
        <dbReference type="ARBA" id="ARBA00022833"/>
    </source>
</evidence>
<evidence type="ECO:0000256" key="4">
    <source>
        <dbReference type="PROSITE-ProRule" id="PRU00134"/>
    </source>
</evidence>
<evidence type="ECO:0000313" key="7">
    <source>
        <dbReference type="EMBL" id="KAF7289246.1"/>
    </source>
</evidence>
<feature type="region of interest" description="Disordered" evidence="5">
    <location>
        <begin position="53"/>
        <end position="73"/>
    </location>
</feature>
<gene>
    <name evidence="7" type="ORF">MIND_01386100</name>
</gene>
<keyword evidence="2 4" id="KW-0863">Zinc-finger</keyword>
<dbReference type="Proteomes" id="UP000636479">
    <property type="component" value="Unassembled WGS sequence"/>
</dbReference>
<organism evidence="7 8">
    <name type="scientific">Mycena indigotica</name>
    <dbReference type="NCBI Taxonomy" id="2126181"/>
    <lineage>
        <taxon>Eukaryota</taxon>
        <taxon>Fungi</taxon>
        <taxon>Dikarya</taxon>
        <taxon>Basidiomycota</taxon>
        <taxon>Agaricomycotina</taxon>
        <taxon>Agaricomycetes</taxon>
        <taxon>Agaricomycetidae</taxon>
        <taxon>Agaricales</taxon>
        <taxon>Marasmiineae</taxon>
        <taxon>Mycenaceae</taxon>
        <taxon>Mycena</taxon>
    </lineage>
</organism>
<proteinExistence type="predicted"/>
<evidence type="ECO:0000313" key="8">
    <source>
        <dbReference type="Proteomes" id="UP000636479"/>
    </source>
</evidence>
<dbReference type="SUPFAM" id="SSF144232">
    <property type="entry name" value="HIT/MYND zinc finger-like"/>
    <property type="match status" value="1"/>
</dbReference>
<dbReference type="Gene3D" id="6.10.140.2220">
    <property type="match status" value="1"/>
</dbReference>
<dbReference type="GO" id="GO:0008270">
    <property type="term" value="F:zinc ion binding"/>
    <property type="evidence" value="ECO:0007669"/>
    <property type="project" value="UniProtKB-KW"/>
</dbReference>
<evidence type="ECO:0000259" key="6">
    <source>
        <dbReference type="PROSITE" id="PS50865"/>
    </source>
</evidence>
<feature type="domain" description="MYND-type" evidence="6">
    <location>
        <begin position="15"/>
        <end position="62"/>
    </location>
</feature>
<protein>
    <submittedName>
        <fullName evidence="7">FAD-binding PCMH-type domain-containing protein</fullName>
    </submittedName>
</protein>
<keyword evidence="3" id="KW-0862">Zinc</keyword>